<evidence type="ECO:0000313" key="3">
    <source>
        <dbReference type="Proteomes" id="UP001063166"/>
    </source>
</evidence>
<sequence>MVHPLLHYRAKQRSLLVTSDSCQTSRSDELHSLKESSRLTPTASEAQHYSPDILPRSRDNQRRHEASHDT</sequence>
<evidence type="ECO:0000256" key="1">
    <source>
        <dbReference type="SAM" id="MobiDB-lite"/>
    </source>
</evidence>
<feature type="compositionally biased region" description="Basic and acidic residues" evidence="1">
    <location>
        <begin position="55"/>
        <end position="70"/>
    </location>
</feature>
<reference evidence="2" key="1">
    <citation type="submission" date="2022-07" db="EMBL/GenBank/DDBJ databases">
        <title>The genome of Lyophyllum shimeji provides insight into the initial evolution of ectomycorrhizal fungal genome.</title>
        <authorList>
            <person name="Kobayashi Y."/>
            <person name="Shibata T."/>
            <person name="Hirakawa H."/>
            <person name="Shigenobu S."/>
            <person name="Nishiyama T."/>
            <person name="Yamada A."/>
            <person name="Hasebe M."/>
            <person name="Kawaguchi M."/>
        </authorList>
    </citation>
    <scope>NUCLEOTIDE SEQUENCE</scope>
    <source>
        <strain evidence="2">AT787</strain>
    </source>
</reference>
<evidence type="ECO:0000313" key="2">
    <source>
        <dbReference type="EMBL" id="GLB39220.1"/>
    </source>
</evidence>
<dbReference type="AlphaFoldDB" id="A0A9P3UPP0"/>
<dbReference type="Proteomes" id="UP001063166">
    <property type="component" value="Unassembled WGS sequence"/>
</dbReference>
<accession>A0A9P3UPP0</accession>
<feature type="compositionally biased region" description="Basic and acidic residues" evidence="1">
    <location>
        <begin position="26"/>
        <end position="37"/>
    </location>
</feature>
<gene>
    <name evidence="2" type="ORF">LshimejAT787_0603820</name>
</gene>
<protein>
    <submittedName>
        <fullName evidence="2">Uncharacterized protein</fullName>
    </submittedName>
</protein>
<feature type="region of interest" description="Disordered" evidence="1">
    <location>
        <begin position="17"/>
        <end position="70"/>
    </location>
</feature>
<dbReference type="EMBL" id="BRPK01000006">
    <property type="protein sequence ID" value="GLB39220.1"/>
    <property type="molecule type" value="Genomic_DNA"/>
</dbReference>
<name>A0A9P3UPP0_LYOSH</name>
<keyword evidence="3" id="KW-1185">Reference proteome</keyword>
<organism evidence="2 3">
    <name type="scientific">Lyophyllum shimeji</name>
    <name type="common">Hon-shimeji</name>
    <name type="synonym">Tricholoma shimeji</name>
    <dbReference type="NCBI Taxonomy" id="47721"/>
    <lineage>
        <taxon>Eukaryota</taxon>
        <taxon>Fungi</taxon>
        <taxon>Dikarya</taxon>
        <taxon>Basidiomycota</taxon>
        <taxon>Agaricomycotina</taxon>
        <taxon>Agaricomycetes</taxon>
        <taxon>Agaricomycetidae</taxon>
        <taxon>Agaricales</taxon>
        <taxon>Tricholomatineae</taxon>
        <taxon>Lyophyllaceae</taxon>
        <taxon>Lyophyllum</taxon>
    </lineage>
</organism>
<comment type="caution">
    <text evidence="2">The sequence shown here is derived from an EMBL/GenBank/DDBJ whole genome shotgun (WGS) entry which is preliminary data.</text>
</comment>
<proteinExistence type="predicted"/>
<feature type="compositionally biased region" description="Polar residues" evidence="1">
    <location>
        <begin position="38"/>
        <end position="47"/>
    </location>
</feature>